<dbReference type="PROSITE" id="PS51900">
    <property type="entry name" value="CB"/>
    <property type="match status" value="1"/>
</dbReference>
<dbReference type="SUPFAM" id="SSF47823">
    <property type="entry name" value="lambda integrase-like, N-terminal domain"/>
    <property type="match status" value="1"/>
</dbReference>
<evidence type="ECO:0000256" key="7">
    <source>
        <dbReference type="ARBA" id="ARBA00022908"/>
    </source>
</evidence>
<dbReference type="SUPFAM" id="SSF56349">
    <property type="entry name" value="DNA breaking-rejoining enzymes"/>
    <property type="match status" value="1"/>
</dbReference>
<dbReference type="NCBIfam" id="NF001399">
    <property type="entry name" value="PRK00283.1"/>
    <property type="match status" value="1"/>
</dbReference>
<evidence type="ECO:0000313" key="15">
    <source>
        <dbReference type="Proteomes" id="UP000539350"/>
    </source>
</evidence>
<proteinExistence type="inferred from homology"/>
<dbReference type="GO" id="GO:0003677">
    <property type="term" value="F:DNA binding"/>
    <property type="evidence" value="ECO:0007669"/>
    <property type="project" value="UniProtKB-UniRule"/>
</dbReference>
<evidence type="ECO:0000256" key="1">
    <source>
        <dbReference type="ARBA" id="ARBA00004496"/>
    </source>
</evidence>
<feature type="domain" description="Core-binding (CB)" evidence="13">
    <location>
        <begin position="1"/>
        <end position="74"/>
    </location>
</feature>
<comment type="subunit">
    <text evidence="11">Forms a cyclic heterotetrameric complex composed of two molecules of XerC and two molecules of XerD.</text>
</comment>
<feature type="active site" evidence="11">
    <location>
        <position position="159"/>
    </location>
</feature>
<keyword evidence="6 11" id="KW-0159">Chromosome partition</keyword>
<evidence type="ECO:0000256" key="6">
    <source>
        <dbReference type="ARBA" id="ARBA00022829"/>
    </source>
</evidence>
<dbReference type="HAMAP" id="MF_01807">
    <property type="entry name" value="Recomb_XerD"/>
    <property type="match status" value="1"/>
</dbReference>
<dbReference type="InterPro" id="IPR011010">
    <property type="entry name" value="DNA_brk_join_enz"/>
</dbReference>
<keyword evidence="9 11" id="KW-0233">DNA recombination</keyword>
<evidence type="ECO:0000313" key="14">
    <source>
        <dbReference type="EMBL" id="MBA6413752.1"/>
    </source>
</evidence>
<evidence type="ECO:0000256" key="10">
    <source>
        <dbReference type="ARBA" id="ARBA00023306"/>
    </source>
</evidence>
<dbReference type="PROSITE" id="PS51898">
    <property type="entry name" value="TYR_RECOMBINASE"/>
    <property type="match status" value="1"/>
</dbReference>
<sequence length="284" mass="32336">MWIEKGLSDNTLSSYTRDLRQFNQWLINERGVSILAAERADLERYLGARLQQGQSPRSSARFLSCVRGFYRFLLREGRLQLDPTLDIDSPKIGRPLPKSLSEADVERLLEAPDLESPLEYRDRTMLELLYACGLRVSELTSLQLVQVSINQGVVRVFGKGSKERLVPMGEEAQAWLQSYMRGARVDLLKGVPSETLFPSKRGTTMTRQAFWYRIKLYAQRAGISKALSPHTLRHAFATHLLNHGADLRVVQMLLGHSDLTTTQIYTHVAKARMQELHAKHHPRG</sequence>
<evidence type="ECO:0000256" key="8">
    <source>
        <dbReference type="ARBA" id="ARBA00023125"/>
    </source>
</evidence>
<dbReference type="GO" id="GO:0051301">
    <property type="term" value="P:cell division"/>
    <property type="evidence" value="ECO:0007669"/>
    <property type="project" value="UniProtKB-KW"/>
</dbReference>
<keyword evidence="4 11" id="KW-0963">Cytoplasm</keyword>
<dbReference type="InterPro" id="IPR010998">
    <property type="entry name" value="Integrase_recombinase_N"/>
</dbReference>
<evidence type="ECO:0000256" key="9">
    <source>
        <dbReference type="ARBA" id="ARBA00023172"/>
    </source>
</evidence>
<protein>
    <recommendedName>
        <fullName evidence="3 11">Tyrosine recombinase XerD</fullName>
    </recommendedName>
</protein>
<dbReference type="NCBIfam" id="NF040815">
    <property type="entry name" value="recomb_XerA_Arch"/>
    <property type="match status" value="1"/>
</dbReference>
<feature type="active site" evidence="11">
    <location>
        <position position="256"/>
    </location>
</feature>
<dbReference type="GO" id="GO:0009037">
    <property type="term" value="F:tyrosine-based site-specific recombinase activity"/>
    <property type="evidence" value="ECO:0007669"/>
    <property type="project" value="UniProtKB-UniRule"/>
</dbReference>
<accession>A0A7W2YK37</accession>
<dbReference type="Proteomes" id="UP000539350">
    <property type="component" value="Unassembled WGS sequence"/>
</dbReference>
<dbReference type="PANTHER" id="PTHR30349">
    <property type="entry name" value="PHAGE INTEGRASE-RELATED"/>
    <property type="match status" value="1"/>
</dbReference>
<dbReference type="InterPro" id="IPR044068">
    <property type="entry name" value="CB"/>
</dbReference>
<dbReference type="Pfam" id="PF00589">
    <property type="entry name" value="Phage_integrase"/>
    <property type="match status" value="1"/>
</dbReference>
<feature type="active site" evidence="11">
    <location>
        <position position="230"/>
    </location>
</feature>
<keyword evidence="7 11" id="KW-0229">DNA integration</keyword>
<evidence type="ECO:0000259" key="12">
    <source>
        <dbReference type="PROSITE" id="PS51898"/>
    </source>
</evidence>
<dbReference type="NCBIfam" id="TIGR02225">
    <property type="entry name" value="recomb_XerD"/>
    <property type="match status" value="1"/>
</dbReference>
<gene>
    <name evidence="11 14" type="primary">xerD</name>
    <name evidence="14" type="ORF">H2508_11590</name>
</gene>
<feature type="active site" evidence="11">
    <location>
        <position position="135"/>
    </location>
</feature>
<evidence type="ECO:0000256" key="3">
    <source>
        <dbReference type="ARBA" id="ARBA00015810"/>
    </source>
</evidence>
<dbReference type="Gene3D" id="1.10.150.130">
    <property type="match status" value="1"/>
</dbReference>
<dbReference type="GO" id="GO:0007059">
    <property type="term" value="P:chromosome segregation"/>
    <property type="evidence" value="ECO:0007669"/>
    <property type="project" value="UniProtKB-UniRule"/>
</dbReference>
<keyword evidence="10 11" id="KW-0131">Cell cycle</keyword>
<dbReference type="InterPro" id="IPR011932">
    <property type="entry name" value="Recomb_XerD"/>
</dbReference>
<dbReference type="Gene3D" id="1.10.443.10">
    <property type="entry name" value="Intergrase catalytic core"/>
    <property type="match status" value="1"/>
</dbReference>
<reference evidence="14 15" key="1">
    <citation type="submission" date="2020-07" db="EMBL/GenBank/DDBJ databases">
        <title>Halieaceae bacterium, F7430, whole genome shotgun sequencing project.</title>
        <authorList>
            <person name="Jiang S."/>
            <person name="Liu Z.W."/>
            <person name="Du Z.J."/>
        </authorList>
    </citation>
    <scope>NUCLEOTIDE SEQUENCE [LARGE SCALE GENOMIC DNA]</scope>
    <source>
        <strain evidence="14 15">F7430</strain>
    </source>
</reference>
<dbReference type="GO" id="GO:0005737">
    <property type="term" value="C:cytoplasm"/>
    <property type="evidence" value="ECO:0007669"/>
    <property type="project" value="UniProtKB-SubCell"/>
</dbReference>
<comment type="subcellular location">
    <subcellularLocation>
        <location evidence="1 11">Cytoplasm</location>
    </subcellularLocation>
</comment>
<dbReference type="PANTHER" id="PTHR30349:SF90">
    <property type="entry name" value="TYROSINE RECOMBINASE XERD"/>
    <property type="match status" value="1"/>
</dbReference>
<feature type="domain" description="Tyr recombinase" evidence="12">
    <location>
        <begin position="95"/>
        <end position="278"/>
    </location>
</feature>
<name>A0A7W2YK37_9GAMM</name>
<dbReference type="InterPro" id="IPR013762">
    <property type="entry name" value="Integrase-like_cat_sf"/>
</dbReference>
<dbReference type="Pfam" id="PF02899">
    <property type="entry name" value="Phage_int_SAM_1"/>
    <property type="match status" value="1"/>
</dbReference>
<evidence type="ECO:0000259" key="13">
    <source>
        <dbReference type="PROSITE" id="PS51900"/>
    </source>
</evidence>
<feature type="active site" evidence="11">
    <location>
        <position position="233"/>
    </location>
</feature>
<keyword evidence="15" id="KW-1185">Reference proteome</keyword>
<dbReference type="EMBL" id="JACFXU010000015">
    <property type="protein sequence ID" value="MBA6413752.1"/>
    <property type="molecule type" value="Genomic_DNA"/>
</dbReference>
<keyword evidence="8 11" id="KW-0238">DNA-binding</keyword>
<dbReference type="AlphaFoldDB" id="A0A7W2YK37"/>
<organism evidence="14 15">
    <name type="scientific">Sediminihaliea albiluteola</name>
    <dbReference type="NCBI Taxonomy" id="2758564"/>
    <lineage>
        <taxon>Bacteria</taxon>
        <taxon>Pseudomonadati</taxon>
        <taxon>Pseudomonadota</taxon>
        <taxon>Gammaproteobacteria</taxon>
        <taxon>Cellvibrionales</taxon>
        <taxon>Halieaceae</taxon>
        <taxon>Sediminihaliea</taxon>
    </lineage>
</organism>
<comment type="function">
    <text evidence="11">Site-specific tyrosine recombinase, which acts by catalyzing the cutting and rejoining of the recombining DNA molecules. The XerC-XerD complex is essential to convert dimers of the bacterial chromosome into monomers to permit their segregation at cell division. It also contributes to the segregational stability of plasmids.</text>
</comment>
<evidence type="ECO:0000256" key="2">
    <source>
        <dbReference type="ARBA" id="ARBA00010450"/>
    </source>
</evidence>
<dbReference type="InterPro" id="IPR050090">
    <property type="entry name" value="Tyrosine_recombinase_XerCD"/>
</dbReference>
<comment type="caution">
    <text evidence="14">The sequence shown here is derived from an EMBL/GenBank/DDBJ whole genome shotgun (WGS) entry which is preliminary data.</text>
</comment>
<dbReference type="InterPro" id="IPR004107">
    <property type="entry name" value="Integrase_SAM-like_N"/>
</dbReference>
<comment type="similarity">
    <text evidence="2 11">Belongs to the 'phage' integrase family. XerD subfamily.</text>
</comment>
<feature type="active site" description="O-(3'-phospho-DNA)-tyrosine intermediate" evidence="11">
    <location>
        <position position="265"/>
    </location>
</feature>
<dbReference type="InterPro" id="IPR002104">
    <property type="entry name" value="Integrase_catalytic"/>
</dbReference>
<evidence type="ECO:0000256" key="5">
    <source>
        <dbReference type="ARBA" id="ARBA00022618"/>
    </source>
</evidence>
<dbReference type="CDD" id="cd00798">
    <property type="entry name" value="INT_XerDC_C"/>
    <property type="match status" value="1"/>
</dbReference>
<dbReference type="InterPro" id="IPR023009">
    <property type="entry name" value="Tyrosine_recombinase_XerC/XerD"/>
</dbReference>
<keyword evidence="5 11" id="KW-0132">Cell division</keyword>
<evidence type="ECO:0000256" key="4">
    <source>
        <dbReference type="ARBA" id="ARBA00022490"/>
    </source>
</evidence>
<dbReference type="GO" id="GO:0006313">
    <property type="term" value="P:DNA transposition"/>
    <property type="evidence" value="ECO:0007669"/>
    <property type="project" value="UniProtKB-UniRule"/>
</dbReference>
<evidence type="ECO:0000256" key="11">
    <source>
        <dbReference type="HAMAP-Rule" id="MF_01807"/>
    </source>
</evidence>
<dbReference type="HAMAP" id="MF_01808">
    <property type="entry name" value="Recomb_XerC_XerD"/>
    <property type="match status" value="1"/>
</dbReference>